<evidence type="ECO:0000259" key="1">
    <source>
        <dbReference type="Pfam" id="PF05685"/>
    </source>
</evidence>
<comment type="caution">
    <text evidence="3">The sequence shown here is derived from an EMBL/GenBank/DDBJ whole genome shotgun (WGS) entry which is preliminary data.</text>
</comment>
<dbReference type="InterPro" id="IPR012296">
    <property type="entry name" value="Nuclease_put_TT1808"/>
</dbReference>
<reference evidence="2 5" key="1">
    <citation type="submission" date="2016-02" db="EMBL/GenBank/DDBJ databases">
        <authorList>
            <person name="Teng J.L."/>
            <person name="Tang Y."/>
            <person name="Huang Y."/>
            <person name="Guo F."/>
            <person name="Wei W."/>
            <person name="Chen J.H."/>
            <person name="Wong S.Y."/>
            <person name="Lau S.K."/>
            <person name="Woo P.C."/>
        </authorList>
    </citation>
    <scope>NUCLEOTIDE SEQUENCE [LARGE SCALE GENOMIC DNA]</scope>
    <source>
        <strain evidence="2 5">JCM 13375</strain>
    </source>
</reference>
<dbReference type="Proteomes" id="UP000070409">
    <property type="component" value="Unassembled WGS sequence"/>
</dbReference>
<organism evidence="3 4">
    <name type="scientific">Tsukamurella pseudospumae</name>
    <dbReference type="NCBI Taxonomy" id="239498"/>
    <lineage>
        <taxon>Bacteria</taxon>
        <taxon>Bacillati</taxon>
        <taxon>Actinomycetota</taxon>
        <taxon>Actinomycetes</taxon>
        <taxon>Mycobacteriales</taxon>
        <taxon>Tsukamurellaceae</taxon>
        <taxon>Tsukamurella</taxon>
    </lineage>
</organism>
<dbReference type="Gene3D" id="3.90.1570.10">
    <property type="entry name" value="tt1808, chain A"/>
    <property type="match status" value="1"/>
</dbReference>
<feature type="domain" description="Putative restriction endonuclease" evidence="1">
    <location>
        <begin position="20"/>
        <end position="100"/>
    </location>
</feature>
<evidence type="ECO:0000313" key="4">
    <source>
        <dbReference type="Proteomes" id="UP000070258"/>
    </source>
</evidence>
<dbReference type="SUPFAM" id="SSF52980">
    <property type="entry name" value="Restriction endonuclease-like"/>
    <property type="match status" value="1"/>
</dbReference>
<proteinExistence type="predicted"/>
<reference evidence="3" key="3">
    <citation type="submission" date="2016-02" db="EMBL/GenBank/DDBJ databases">
        <authorList>
            <person name="Teng J.L."/>
            <person name="Yang Y."/>
            <person name="Huang Y."/>
            <person name="Guo F."/>
            <person name="Wei W."/>
            <person name="Chen J.H."/>
            <person name="Wong S.Y."/>
            <person name="Lau S.K."/>
            <person name="Woo P.C."/>
        </authorList>
    </citation>
    <scope>NUCLEOTIDE SEQUENCE</scope>
    <source>
        <strain evidence="3">JCM 15929</strain>
    </source>
</reference>
<dbReference type="Proteomes" id="UP000070258">
    <property type="component" value="Unassembled WGS sequence"/>
</dbReference>
<reference evidence="4" key="2">
    <citation type="submission" date="2016-02" db="EMBL/GenBank/DDBJ databases">
        <authorList>
            <person name="Wen L."/>
            <person name="He K."/>
            <person name="Yang H."/>
        </authorList>
    </citation>
    <scope>NUCLEOTIDE SEQUENCE [LARGE SCALE GENOMIC DNA]</scope>
    <source>
        <strain evidence="4">JCM 15929</strain>
    </source>
</reference>
<evidence type="ECO:0000313" key="3">
    <source>
        <dbReference type="EMBL" id="KXP14955.1"/>
    </source>
</evidence>
<protein>
    <recommendedName>
        <fullName evidence="1">Putative restriction endonuclease domain-containing protein</fullName>
    </recommendedName>
</protein>
<name>A0A138AWY6_9ACTN</name>
<dbReference type="EMBL" id="LSRF01000001">
    <property type="protein sequence ID" value="KXP14955.1"/>
    <property type="molecule type" value="Genomic_DNA"/>
</dbReference>
<dbReference type="InterPro" id="IPR011335">
    <property type="entry name" value="Restrct_endonuc-II-like"/>
</dbReference>
<dbReference type="CDD" id="cd06260">
    <property type="entry name" value="DUF820-like"/>
    <property type="match status" value="1"/>
</dbReference>
<dbReference type="EMBL" id="LSRE01000001">
    <property type="protein sequence ID" value="KXP01369.1"/>
    <property type="molecule type" value="Genomic_DNA"/>
</dbReference>
<evidence type="ECO:0000313" key="5">
    <source>
        <dbReference type="Proteomes" id="UP000070409"/>
    </source>
</evidence>
<dbReference type="InterPro" id="IPR008538">
    <property type="entry name" value="Uma2"/>
</dbReference>
<dbReference type="PANTHER" id="PTHR35400">
    <property type="entry name" value="SLR1083 PROTEIN"/>
    <property type="match status" value="1"/>
</dbReference>
<evidence type="ECO:0000313" key="2">
    <source>
        <dbReference type="EMBL" id="KXP01369.1"/>
    </source>
</evidence>
<dbReference type="AlphaFoldDB" id="A0A138AWY6"/>
<keyword evidence="5" id="KW-1185">Reference proteome</keyword>
<accession>A0A138AWY6</accession>
<sequence>MPAEYRVATEIDVILDATAPPTVRQPDVLVRHSGSTGTLTAADVVLVIEILSPSSHRVDRVTKRDEYARAGIPHYWIVDVDEQSAEVLALVDGRFKGSTVTGRIAVDVPAALDVDLTALTY</sequence>
<dbReference type="Pfam" id="PF05685">
    <property type="entry name" value="Uma2"/>
    <property type="match status" value="1"/>
</dbReference>
<dbReference type="PANTHER" id="PTHR35400:SF3">
    <property type="entry name" value="SLL1072 PROTEIN"/>
    <property type="match status" value="1"/>
</dbReference>
<gene>
    <name evidence="3" type="ORF">AXK60_03575</name>
    <name evidence="2" type="ORF">AXK61_00685</name>
</gene>